<feature type="region of interest" description="Disordered" evidence="3">
    <location>
        <begin position="444"/>
        <end position="483"/>
    </location>
</feature>
<dbReference type="InterPro" id="IPR019468">
    <property type="entry name" value="AdenyloSucc_lyase_C"/>
</dbReference>
<keyword evidence="5" id="KW-0413">Isomerase</keyword>
<dbReference type="InterPro" id="IPR000362">
    <property type="entry name" value="Fumarate_lyase_fam"/>
</dbReference>
<dbReference type="RefSeq" id="WP_145813924.1">
    <property type="nucleotide sequence ID" value="NZ_VIVK01000002.1"/>
</dbReference>
<evidence type="ECO:0000313" key="6">
    <source>
        <dbReference type="Proteomes" id="UP000318380"/>
    </source>
</evidence>
<dbReference type="GO" id="GO:0016829">
    <property type="term" value="F:lyase activity"/>
    <property type="evidence" value="ECO:0007669"/>
    <property type="project" value="UniProtKB-KW"/>
</dbReference>
<comment type="similarity">
    <text evidence="2">Belongs to the class-II fumarase/aspartase family.</text>
</comment>
<keyword evidence="1" id="KW-0456">Lyase</keyword>
<evidence type="ECO:0000259" key="4">
    <source>
        <dbReference type="SMART" id="SM00998"/>
    </source>
</evidence>
<dbReference type="OrthoDB" id="9768878at2"/>
<sequence length="483" mass="51296">MTGFRLLTALYGDDTMTGVWSERATIDAWVRVESELAQAQAEVGVIGQADADAISAVCRPERIDAGQLWEASRVVGYPILALTRQLSAALPPGPAGRVHYGATTQDIMDSGLALQLGAASDRLIELTVLLGDALSELAAEHEKTVIAARTHAQQAVPTTFGAKVGVFLAEITDELADLRRVAADVRLVSLYGAGGTNAAMGPASPEVRRVLARRLGLSDRDVSWHVSRHRIARFGAVCATLAATCVRFAREVVDLSRTEIAEVREEDGHHRGASSTMPQKQNPVSSESVVGFGVAAGAAASTLLRAMEAGHERSAGEWQLEWLAVPQVAEYTAAALLLTGRTATTLRVFPEVMRANLSRDGGLLMSEALMMRLAPVLGKDRAHDLVYAAAISARDSGRDLAEVMAEVTAELAAAGETQLDGAQVGAEEYVGEAPAMAAAAVADWQARREPGDEDRLRPVDDESRRVPGDEDRRVPGSEEVRGG</sequence>
<dbReference type="Gene3D" id="1.10.40.30">
    <property type="entry name" value="Fumarase/aspartase (C-terminal domain)"/>
    <property type="match status" value="1"/>
</dbReference>
<dbReference type="InterPro" id="IPR008948">
    <property type="entry name" value="L-Aspartase-like"/>
</dbReference>
<reference evidence="5 6" key="1">
    <citation type="submission" date="2019-06" db="EMBL/GenBank/DDBJ databases">
        <title>Sequencing the genomes of 1000 actinobacteria strains.</title>
        <authorList>
            <person name="Klenk H.-P."/>
        </authorList>
    </citation>
    <scope>NUCLEOTIDE SEQUENCE [LARGE SCALE GENOMIC DNA]</scope>
    <source>
        <strain evidence="5 6">DSM 24683</strain>
    </source>
</reference>
<feature type="compositionally biased region" description="Basic and acidic residues" evidence="3">
    <location>
        <begin position="445"/>
        <end position="483"/>
    </location>
</feature>
<evidence type="ECO:0000256" key="3">
    <source>
        <dbReference type="SAM" id="MobiDB-lite"/>
    </source>
</evidence>
<dbReference type="Gene3D" id="1.20.200.10">
    <property type="entry name" value="Fumarase/aspartase (Central domain)"/>
    <property type="match status" value="1"/>
</dbReference>
<gene>
    <name evidence="5" type="ORF">FB561_6630</name>
</gene>
<dbReference type="CDD" id="cd01597">
    <property type="entry name" value="pCLME"/>
    <property type="match status" value="1"/>
</dbReference>
<dbReference type="Proteomes" id="UP000318380">
    <property type="component" value="Unassembled WGS sequence"/>
</dbReference>
<dbReference type="InterPro" id="IPR022761">
    <property type="entry name" value="Fumarate_lyase_N"/>
</dbReference>
<feature type="compositionally biased region" description="Polar residues" evidence="3">
    <location>
        <begin position="273"/>
        <end position="283"/>
    </location>
</feature>
<feature type="domain" description="Adenylosuccinate lyase C-terminal" evidence="4">
    <location>
        <begin position="361"/>
        <end position="441"/>
    </location>
</feature>
<dbReference type="EMBL" id="VIVK01000002">
    <property type="protein sequence ID" value="TWD75192.1"/>
    <property type="molecule type" value="Genomic_DNA"/>
</dbReference>
<proteinExistence type="inferred from homology"/>
<keyword evidence="6" id="KW-1185">Reference proteome</keyword>
<dbReference type="Pfam" id="PF10397">
    <property type="entry name" value="ADSL_C"/>
    <property type="match status" value="1"/>
</dbReference>
<evidence type="ECO:0000256" key="2">
    <source>
        <dbReference type="ARBA" id="ARBA00034772"/>
    </source>
</evidence>
<dbReference type="PRINTS" id="PR00149">
    <property type="entry name" value="FUMRATELYASE"/>
</dbReference>
<dbReference type="AlphaFoldDB" id="A0A561B921"/>
<evidence type="ECO:0000256" key="1">
    <source>
        <dbReference type="ARBA" id="ARBA00023239"/>
    </source>
</evidence>
<name>A0A561B921_9ACTN</name>
<evidence type="ECO:0000313" key="5">
    <source>
        <dbReference type="EMBL" id="TWD75192.1"/>
    </source>
</evidence>
<dbReference type="PANTHER" id="PTHR43172">
    <property type="entry name" value="ADENYLOSUCCINATE LYASE"/>
    <property type="match status" value="1"/>
</dbReference>
<comment type="caution">
    <text evidence="5">The sequence shown here is derived from an EMBL/GenBank/DDBJ whole genome shotgun (WGS) entry which is preliminary data.</text>
</comment>
<accession>A0A561B921</accession>
<organism evidence="5 6">
    <name type="scientific">Kribbella amoyensis</name>
    <dbReference type="NCBI Taxonomy" id="996641"/>
    <lineage>
        <taxon>Bacteria</taxon>
        <taxon>Bacillati</taxon>
        <taxon>Actinomycetota</taxon>
        <taxon>Actinomycetes</taxon>
        <taxon>Propionibacteriales</taxon>
        <taxon>Kribbellaceae</taxon>
        <taxon>Kribbella</taxon>
    </lineage>
</organism>
<dbReference type="GO" id="GO:0016853">
    <property type="term" value="F:isomerase activity"/>
    <property type="evidence" value="ECO:0007669"/>
    <property type="project" value="UniProtKB-KW"/>
</dbReference>
<protein>
    <submittedName>
        <fullName evidence="5">3-carboxy-cis,cis-muconate cycloisomerase</fullName>
    </submittedName>
</protein>
<dbReference type="SUPFAM" id="SSF48557">
    <property type="entry name" value="L-aspartase-like"/>
    <property type="match status" value="1"/>
</dbReference>
<dbReference type="Pfam" id="PF00206">
    <property type="entry name" value="Lyase_1"/>
    <property type="match status" value="1"/>
</dbReference>
<dbReference type="PANTHER" id="PTHR43172:SF2">
    <property type="entry name" value="ADENYLOSUCCINATE LYASE C-TERMINAL DOMAIN-CONTAINING PROTEIN"/>
    <property type="match status" value="1"/>
</dbReference>
<feature type="region of interest" description="Disordered" evidence="3">
    <location>
        <begin position="265"/>
        <end position="284"/>
    </location>
</feature>
<dbReference type="PRINTS" id="PR00145">
    <property type="entry name" value="ARGSUCLYASE"/>
</dbReference>
<dbReference type="SMART" id="SM00998">
    <property type="entry name" value="ADSL_C"/>
    <property type="match status" value="1"/>
</dbReference>